<evidence type="ECO:0000313" key="2">
    <source>
        <dbReference type="EMBL" id="CAK0894312.1"/>
    </source>
</evidence>
<accession>A0ABN9X800</accession>
<evidence type="ECO:0000256" key="1">
    <source>
        <dbReference type="SAM" id="MobiDB-lite"/>
    </source>
</evidence>
<dbReference type="InterPro" id="IPR038508">
    <property type="entry name" value="ArfGAP_dom_sf"/>
</dbReference>
<reference evidence="2" key="1">
    <citation type="submission" date="2023-10" db="EMBL/GenBank/DDBJ databases">
        <authorList>
            <person name="Chen Y."/>
            <person name="Shah S."/>
            <person name="Dougan E. K."/>
            <person name="Thang M."/>
            <person name="Chan C."/>
        </authorList>
    </citation>
    <scope>NUCLEOTIDE SEQUENCE [LARGE SCALE GENOMIC DNA]</scope>
</reference>
<dbReference type="Gene3D" id="1.10.220.150">
    <property type="entry name" value="Arf GTPase activating protein"/>
    <property type="match status" value="1"/>
</dbReference>
<feature type="non-terminal residue" evidence="2">
    <location>
        <position position="1"/>
    </location>
</feature>
<feature type="region of interest" description="Disordered" evidence="1">
    <location>
        <begin position="87"/>
        <end position="107"/>
    </location>
</feature>
<proteinExistence type="predicted"/>
<name>A0ABN9X800_9DINO</name>
<keyword evidence="3" id="KW-1185">Reference proteome</keyword>
<evidence type="ECO:0000313" key="3">
    <source>
        <dbReference type="Proteomes" id="UP001189429"/>
    </source>
</evidence>
<gene>
    <name evidence="2" type="ORF">PCOR1329_LOCUS73387</name>
</gene>
<comment type="caution">
    <text evidence="2">The sequence shown here is derived from an EMBL/GenBank/DDBJ whole genome shotgun (WGS) entry which is preliminary data.</text>
</comment>
<organism evidence="2 3">
    <name type="scientific">Prorocentrum cordatum</name>
    <dbReference type="NCBI Taxonomy" id="2364126"/>
    <lineage>
        <taxon>Eukaryota</taxon>
        <taxon>Sar</taxon>
        <taxon>Alveolata</taxon>
        <taxon>Dinophyceae</taxon>
        <taxon>Prorocentrales</taxon>
        <taxon>Prorocentraceae</taxon>
        <taxon>Prorocentrum</taxon>
    </lineage>
</organism>
<protein>
    <recommendedName>
        <fullName evidence="4">Holocytochrome c-type synthase</fullName>
    </recommendedName>
</protein>
<dbReference type="Proteomes" id="UP001189429">
    <property type="component" value="Unassembled WGS sequence"/>
</dbReference>
<evidence type="ECO:0008006" key="4">
    <source>
        <dbReference type="Google" id="ProtNLM"/>
    </source>
</evidence>
<dbReference type="EMBL" id="CAUYUJ010019881">
    <property type="protein sequence ID" value="CAK0894312.1"/>
    <property type="molecule type" value="Genomic_DNA"/>
</dbReference>
<sequence>CKSATMSNWTMAEVLPLQEKSGGGNRACRERWLAGVPMGARPGPDSHQNEKKWFIDQAYNKKLWEGEPPSTPARAEALPAQALPALPPAVAPAAPPRQQPPAAAAAAPVPQANLLDFELSPALAPAPLLDPSPSSMLGDLLFDTAPERRARGISGHPTF</sequence>
<feature type="compositionally biased region" description="Pro residues" evidence="1">
    <location>
        <begin position="87"/>
        <end position="99"/>
    </location>
</feature>